<reference evidence="4 5" key="1">
    <citation type="journal article" date="2016" name="Genome Announc.">
        <title>Draft Genome Sequence of the Anaerobic Ammonium-Oxidizing Bacterium 'Candidatus Brocadia sp. 40'.</title>
        <authorList>
            <person name="Ali M."/>
            <person name="Haroon M.F."/>
            <person name="Narita Y."/>
            <person name="Zhang L."/>
            <person name="Rangel Shaw D."/>
            <person name="Okabe S."/>
            <person name="Saikaly P.E."/>
        </authorList>
    </citation>
    <scope>NUCLEOTIDE SEQUENCE [LARGE SCALE GENOMIC DNA]</scope>
    <source>
        <strain evidence="4 5">40</strain>
    </source>
</reference>
<evidence type="ECO:0000313" key="5">
    <source>
        <dbReference type="Proteomes" id="UP000242219"/>
    </source>
</evidence>
<name>A0A1V6LXS4_9BACT</name>
<evidence type="ECO:0000256" key="2">
    <source>
        <dbReference type="ARBA" id="ARBA00022803"/>
    </source>
</evidence>
<dbReference type="Pfam" id="PF13181">
    <property type="entry name" value="TPR_8"/>
    <property type="match status" value="1"/>
</dbReference>
<accession>A0A1V6LXS4</accession>
<dbReference type="Proteomes" id="UP000242219">
    <property type="component" value="Unassembled WGS sequence"/>
</dbReference>
<comment type="caution">
    <text evidence="4">The sequence shown here is derived from an EMBL/GenBank/DDBJ whole genome shotgun (WGS) entry which is preliminary data.</text>
</comment>
<dbReference type="InterPro" id="IPR013105">
    <property type="entry name" value="TPR_2"/>
</dbReference>
<proteinExistence type="predicted"/>
<gene>
    <name evidence="4" type="ORF">BIY37_11030</name>
</gene>
<evidence type="ECO:0000256" key="1">
    <source>
        <dbReference type="ARBA" id="ARBA00022737"/>
    </source>
</evidence>
<dbReference type="EMBL" id="MJUW02000112">
    <property type="protein sequence ID" value="OQD44948.1"/>
    <property type="molecule type" value="Genomic_DNA"/>
</dbReference>
<feature type="repeat" description="TPR" evidence="3">
    <location>
        <begin position="49"/>
        <end position="82"/>
    </location>
</feature>
<dbReference type="Pfam" id="PF13432">
    <property type="entry name" value="TPR_16"/>
    <property type="match status" value="1"/>
</dbReference>
<dbReference type="Gene3D" id="1.25.40.10">
    <property type="entry name" value="Tetratricopeptide repeat domain"/>
    <property type="match status" value="2"/>
</dbReference>
<dbReference type="SMART" id="SM00028">
    <property type="entry name" value="TPR"/>
    <property type="match status" value="9"/>
</dbReference>
<dbReference type="InterPro" id="IPR019734">
    <property type="entry name" value="TPR_rpt"/>
</dbReference>
<keyword evidence="1" id="KW-0677">Repeat</keyword>
<evidence type="ECO:0000313" key="4">
    <source>
        <dbReference type="EMBL" id="OQD44948.1"/>
    </source>
</evidence>
<keyword evidence="2 3" id="KW-0802">TPR repeat</keyword>
<dbReference type="Pfam" id="PF12895">
    <property type="entry name" value="ANAPC3"/>
    <property type="match status" value="1"/>
</dbReference>
<evidence type="ECO:0000256" key="3">
    <source>
        <dbReference type="PROSITE-ProRule" id="PRU00339"/>
    </source>
</evidence>
<keyword evidence="5" id="KW-1185">Reference proteome</keyword>
<dbReference type="InterPro" id="IPR011990">
    <property type="entry name" value="TPR-like_helical_dom_sf"/>
</dbReference>
<feature type="repeat" description="TPR" evidence="3">
    <location>
        <begin position="83"/>
        <end position="116"/>
    </location>
</feature>
<sequence length="524" mass="61821">MFFIQSFSIVWLVLFFIVGFLGCRTVTVQHDNKSVSSGETQSLNAKKKAYSYFCTGYYFLLERDWENAVKNFEKALRWDDSSERIIQHLATCYFQLGMNEKAIDYMKKLADIRPDEFSVRYTLATLYETVEKFKEAIKEYEYARRCKTTKLDNIFLADVLYRLANLYINEGAIEKGVDCYQSMFDLNLINEPVKIYYEIGQKYFEKNEIKKAREYFLKAKQADPKLSFTSFYLTLCYDMLKDYDNAIKEATIFLEKEPDNWAMHLALSEIYDKTRNEPKKNEEIRRTQEILKRNTDAGTQNPKEYFLLCQIYKNQRKIDDAISVIENLKTIPLDKETMRDAHFLLANLYYENENFDRTEEELKITLMLDPEFHEANNFLGYLFVENNKNLDMAMQLINKALKADPENGAYLDSLGWAYYKKAQQEGRDECLFTALKILSDAVQRMEEPDIYDHIGEVYYSLGQWDEAVKAWEKARALYNQTLNNKVKIVDIEAKLKKIKELMSAEEKTIRVIKKHNEVENVIQP</sequence>
<organism evidence="4 5">
    <name type="scientific">Candidatus Brocadia sapporoensis</name>
    <dbReference type="NCBI Taxonomy" id="392547"/>
    <lineage>
        <taxon>Bacteria</taxon>
        <taxon>Pseudomonadati</taxon>
        <taxon>Planctomycetota</taxon>
        <taxon>Candidatus Brocadiia</taxon>
        <taxon>Candidatus Brocadiales</taxon>
        <taxon>Candidatus Brocadiaceae</taxon>
        <taxon>Candidatus Brocadia</taxon>
    </lineage>
</organism>
<dbReference type="PANTHER" id="PTHR12558">
    <property type="entry name" value="CELL DIVISION CYCLE 16,23,27"/>
    <property type="match status" value="1"/>
</dbReference>
<dbReference type="PROSITE" id="PS50005">
    <property type="entry name" value="TPR"/>
    <property type="match status" value="4"/>
</dbReference>
<protein>
    <submittedName>
        <fullName evidence="4">Uncharacterized protein</fullName>
    </submittedName>
</protein>
<dbReference type="PANTHER" id="PTHR12558:SF13">
    <property type="entry name" value="CELL DIVISION CYCLE PROTEIN 27 HOMOLOG"/>
    <property type="match status" value="1"/>
</dbReference>
<dbReference type="Pfam" id="PF07719">
    <property type="entry name" value="TPR_2"/>
    <property type="match status" value="1"/>
</dbReference>
<dbReference type="SUPFAM" id="SSF48452">
    <property type="entry name" value="TPR-like"/>
    <property type="match status" value="2"/>
</dbReference>
<dbReference type="AlphaFoldDB" id="A0A1V6LXS4"/>
<feature type="repeat" description="TPR" evidence="3">
    <location>
        <begin position="448"/>
        <end position="481"/>
    </location>
</feature>
<feature type="repeat" description="TPR" evidence="3">
    <location>
        <begin position="193"/>
        <end position="226"/>
    </location>
</feature>